<evidence type="ECO:0000313" key="4">
    <source>
        <dbReference type="Proteomes" id="UP000001876"/>
    </source>
</evidence>
<reference evidence="3 4" key="1">
    <citation type="journal article" date="2009" name="Science">
        <title>Green evolution and dynamic adaptations revealed by genomes of the marine picoeukaryotes Micromonas.</title>
        <authorList>
            <person name="Worden A.Z."/>
            <person name="Lee J.H."/>
            <person name="Mock T."/>
            <person name="Rouze P."/>
            <person name="Simmons M.P."/>
            <person name="Aerts A.L."/>
            <person name="Allen A.E."/>
            <person name="Cuvelier M.L."/>
            <person name="Derelle E."/>
            <person name="Everett M.V."/>
            <person name="Foulon E."/>
            <person name="Grimwood J."/>
            <person name="Gundlach H."/>
            <person name="Henrissat B."/>
            <person name="Napoli C."/>
            <person name="McDonald S.M."/>
            <person name="Parker M.S."/>
            <person name="Rombauts S."/>
            <person name="Salamov A."/>
            <person name="Von Dassow P."/>
            <person name="Badger J.H."/>
            <person name="Coutinho P.M."/>
            <person name="Demir E."/>
            <person name="Dubchak I."/>
            <person name="Gentemann C."/>
            <person name="Eikrem W."/>
            <person name="Gready J.E."/>
            <person name="John U."/>
            <person name="Lanier W."/>
            <person name="Lindquist E.A."/>
            <person name="Lucas S."/>
            <person name="Mayer K.F."/>
            <person name="Moreau H."/>
            <person name="Not F."/>
            <person name="Otillar R."/>
            <person name="Panaud O."/>
            <person name="Pangilinan J."/>
            <person name="Paulsen I."/>
            <person name="Piegu B."/>
            <person name="Poliakov A."/>
            <person name="Robbens S."/>
            <person name="Schmutz J."/>
            <person name="Toulza E."/>
            <person name="Wyss T."/>
            <person name="Zelensky A."/>
            <person name="Zhou K."/>
            <person name="Armbrust E.V."/>
            <person name="Bhattacharya D."/>
            <person name="Goodenough U.W."/>
            <person name="Van de Peer Y."/>
            <person name="Grigoriev I.V."/>
        </authorList>
    </citation>
    <scope>NUCLEOTIDE SEQUENCE [LARGE SCALE GENOMIC DNA]</scope>
    <source>
        <strain evidence="3 4">CCMP1545</strain>
    </source>
</reference>
<feature type="non-terminal residue" evidence="3">
    <location>
        <position position="160"/>
    </location>
</feature>
<evidence type="ECO:0000313" key="3">
    <source>
        <dbReference type="EMBL" id="EEH53552.1"/>
    </source>
</evidence>
<proteinExistence type="predicted"/>
<dbReference type="OrthoDB" id="302705at2759"/>
<dbReference type="STRING" id="564608.C1N457"/>
<evidence type="ECO:0000259" key="2">
    <source>
        <dbReference type="Pfam" id="PF01569"/>
    </source>
</evidence>
<dbReference type="PANTHER" id="PTHR14969">
    <property type="entry name" value="SPHINGOSINE-1-PHOSPHATE PHOSPHOHYDROLASE"/>
    <property type="match status" value="1"/>
</dbReference>
<feature type="transmembrane region" description="Helical" evidence="1">
    <location>
        <begin position="68"/>
        <end position="85"/>
    </location>
</feature>
<dbReference type="InterPro" id="IPR036938">
    <property type="entry name" value="PAP2/HPO_sf"/>
</dbReference>
<dbReference type="EMBL" id="GG663746">
    <property type="protein sequence ID" value="EEH53552.1"/>
    <property type="molecule type" value="Genomic_DNA"/>
</dbReference>
<dbReference type="RefSeq" id="XP_003062733.1">
    <property type="nucleotide sequence ID" value="XM_003062687.1"/>
</dbReference>
<keyword evidence="1" id="KW-1133">Transmembrane helix</keyword>
<dbReference type="GO" id="GO:0042392">
    <property type="term" value="F:sphingosine-1-phosphate phosphatase activity"/>
    <property type="evidence" value="ECO:0007669"/>
    <property type="project" value="TreeGrafter"/>
</dbReference>
<dbReference type="Pfam" id="PF01569">
    <property type="entry name" value="PAP2"/>
    <property type="match status" value="1"/>
</dbReference>
<evidence type="ECO:0000256" key="1">
    <source>
        <dbReference type="SAM" id="Phobius"/>
    </source>
</evidence>
<sequence length="160" mass="17285">LNESTKFIVCFIAFAVLVTHPSPKTSWCILGSFVAYVNGKILKKCIGQTRPESLDGGKRRADPGMPSSHAISLAFMSCYAAAAVYRGENSLSFQAILYYLPEYLTPHFAAIAILGGVFLTWLRVALGYHTAPQVFAGYAMGAATAIGWLWAGETLVEPAF</sequence>
<dbReference type="GeneID" id="9687930"/>
<dbReference type="AlphaFoldDB" id="C1N457"/>
<accession>C1N457</accession>
<dbReference type="InterPro" id="IPR000326">
    <property type="entry name" value="PAP2/HPO"/>
</dbReference>
<dbReference type="PANTHER" id="PTHR14969:SF13">
    <property type="entry name" value="AT30094P"/>
    <property type="match status" value="1"/>
</dbReference>
<dbReference type="eggNOG" id="KOG3146">
    <property type="taxonomic scope" value="Eukaryota"/>
</dbReference>
<name>C1N457_MICPC</name>
<keyword evidence="1" id="KW-0812">Transmembrane</keyword>
<organism evidence="4">
    <name type="scientific">Micromonas pusilla (strain CCMP1545)</name>
    <name type="common">Picoplanktonic green alga</name>
    <dbReference type="NCBI Taxonomy" id="564608"/>
    <lineage>
        <taxon>Eukaryota</taxon>
        <taxon>Viridiplantae</taxon>
        <taxon>Chlorophyta</taxon>
        <taxon>Mamiellophyceae</taxon>
        <taxon>Mamiellales</taxon>
        <taxon>Mamiellaceae</taxon>
        <taxon>Micromonas</taxon>
    </lineage>
</organism>
<dbReference type="Gene3D" id="1.20.144.10">
    <property type="entry name" value="Phosphatidic acid phosphatase type 2/haloperoxidase"/>
    <property type="match status" value="1"/>
</dbReference>
<feature type="transmembrane region" description="Helical" evidence="1">
    <location>
        <begin position="134"/>
        <end position="151"/>
    </location>
</feature>
<feature type="non-terminal residue" evidence="3">
    <location>
        <position position="1"/>
    </location>
</feature>
<protein>
    <submittedName>
        <fullName evidence="3">Predicted protein</fullName>
    </submittedName>
</protein>
<dbReference type="Proteomes" id="UP000001876">
    <property type="component" value="Unassembled WGS sequence"/>
</dbReference>
<dbReference type="SUPFAM" id="SSF48317">
    <property type="entry name" value="Acid phosphatase/Vanadium-dependent haloperoxidase"/>
    <property type="match status" value="1"/>
</dbReference>
<keyword evidence="4" id="KW-1185">Reference proteome</keyword>
<feature type="domain" description="Phosphatidic acid phosphatase type 2/haloperoxidase" evidence="2">
    <location>
        <begin position="33"/>
        <end position="151"/>
    </location>
</feature>
<gene>
    <name evidence="3" type="ORF">MICPUCDRAFT_7109</name>
</gene>
<dbReference type="KEGG" id="mpp:MICPUCDRAFT_7109"/>
<dbReference type="OMA" id="KPSDGGM"/>
<feature type="transmembrane region" description="Helical" evidence="1">
    <location>
        <begin position="105"/>
        <end position="122"/>
    </location>
</feature>
<keyword evidence="1" id="KW-0472">Membrane</keyword>